<evidence type="ECO:0000256" key="9">
    <source>
        <dbReference type="SAM" id="Coils"/>
    </source>
</evidence>
<gene>
    <name evidence="12" type="ORF">scyTo_0009556</name>
</gene>
<dbReference type="InterPro" id="IPR036236">
    <property type="entry name" value="Znf_C2H2_sf"/>
</dbReference>
<keyword evidence="5" id="KW-0862">Zinc</keyword>
<evidence type="ECO:0000256" key="2">
    <source>
        <dbReference type="ARBA" id="ARBA00022723"/>
    </source>
</evidence>
<dbReference type="GO" id="GO:0006357">
    <property type="term" value="P:regulation of transcription by RNA polymerase II"/>
    <property type="evidence" value="ECO:0007669"/>
    <property type="project" value="TreeGrafter"/>
</dbReference>
<evidence type="ECO:0000256" key="5">
    <source>
        <dbReference type="ARBA" id="ARBA00022833"/>
    </source>
</evidence>
<dbReference type="EMBL" id="BFAA01003921">
    <property type="protein sequence ID" value="GCB62623.1"/>
    <property type="molecule type" value="Genomic_DNA"/>
</dbReference>
<evidence type="ECO:0000256" key="1">
    <source>
        <dbReference type="ARBA" id="ARBA00004123"/>
    </source>
</evidence>
<dbReference type="Pfam" id="PF00096">
    <property type="entry name" value="zf-C2H2"/>
    <property type="match status" value="1"/>
</dbReference>
<dbReference type="PANTHER" id="PTHR24404:SF114">
    <property type="entry name" value="KLUMPFUSS, ISOFORM B-RELATED"/>
    <property type="match status" value="1"/>
</dbReference>
<keyword evidence="3" id="KW-0677">Repeat</keyword>
<evidence type="ECO:0000259" key="11">
    <source>
        <dbReference type="PROSITE" id="PS50157"/>
    </source>
</evidence>
<evidence type="ECO:0000313" key="12">
    <source>
        <dbReference type="EMBL" id="GCB62623.1"/>
    </source>
</evidence>
<dbReference type="SUPFAM" id="SSF57667">
    <property type="entry name" value="beta-beta-alpha zinc fingers"/>
    <property type="match status" value="1"/>
</dbReference>
<evidence type="ECO:0000256" key="3">
    <source>
        <dbReference type="ARBA" id="ARBA00022737"/>
    </source>
</evidence>
<dbReference type="GO" id="GO:0005634">
    <property type="term" value="C:nucleus"/>
    <property type="evidence" value="ECO:0007669"/>
    <property type="project" value="UniProtKB-SubCell"/>
</dbReference>
<evidence type="ECO:0000256" key="6">
    <source>
        <dbReference type="ARBA" id="ARBA00023125"/>
    </source>
</evidence>
<feature type="domain" description="C2H2-type" evidence="11">
    <location>
        <begin position="1"/>
        <end position="24"/>
    </location>
</feature>
<evidence type="ECO:0000256" key="7">
    <source>
        <dbReference type="ARBA" id="ARBA00023242"/>
    </source>
</evidence>
<feature type="domain" description="C2H2-type" evidence="11">
    <location>
        <begin position="25"/>
        <end position="52"/>
    </location>
</feature>
<evidence type="ECO:0000256" key="4">
    <source>
        <dbReference type="ARBA" id="ARBA00022771"/>
    </source>
</evidence>
<comment type="caution">
    <text evidence="12">The sequence shown here is derived from an EMBL/GenBank/DDBJ whole genome shotgun (WGS) entry which is preliminary data.</text>
</comment>
<accession>A0A401NP27</accession>
<keyword evidence="2" id="KW-0479">Metal-binding</keyword>
<dbReference type="OrthoDB" id="654211at2759"/>
<dbReference type="FunFam" id="3.30.160.60:FF:000670">
    <property type="entry name" value="zinc finger protein 22"/>
    <property type="match status" value="1"/>
</dbReference>
<feature type="coiled-coil region" evidence="9">
    <location>
        <begin position="263"/>
        <end position="297"/>
    </location>
</feature>
<dbReference type="STRING" id="75743.A0A401NP27"/>
<feature type="region of interest" description="Disordered" evidence="10">
    <location>
        <begin position="1"/>
        <end position="24"/>
    </location>
</feature>
<dbReference type="Proteomes" id="UP000288216">
    <property type="component" value="Unassembled WGS sequence"/>
</dbReference>
<protein>
    <recommendedName>
        <fullName evidence="11">C2H2-type domain-containing protein</fullName>
    </recommendedName>
</protein>
<dbReference type="InterPro" id="IPR050589">
    <property type="entry name" value="Ikaros_C2H2-ZF"/>
</dbReference>
<feature type="compositionally biased region" description="Polar residues" evidence="10">
    <location>
        <begin position="1"/>
        <end position="10"/>
    </location>
</feature>
<keyword evidence="13" id="KW-1185">Reference proteome</keyword>
<evidence type="ECO:0000256" key="8">
    <source>
        <dbReference type="PROSITE-ProRule" id="PRU00042"/>
    </source>
</evidence>
<organism evidence="12 13">
    <name type="scientific">Scyliorhinus torazame</name>
    <name type="common">Cloudy catshark</name>
    <name type="synonym">Catulus torazame</name>
    <dbReference type="NCBI Taxonomy" id="75743"/>
    <lineage>
        <taxon>Eukaryota</taxon>
        <taxon>Metazoa</taxon>
        <taxon>Chordata</taxon>
        <taxon>Craniata</taxon>
        <taxon>Vertebrata</taxon>
        <taxon>Chondrichthyes</taxon>
        <taxon>Elasmobranchii</taxon>
        <taxon>Galeomorphii</taxon>
        <taxon>Galeoidea</taxon>
        <taxon>Carcharhiniformes</taxon>
        <taxon>Scyliorhinidae</taxon>
        <taxon>Scyliorhinus</taxon>
    </lineage>
</organism>
<keyword evidence="7" id="KW-0539">Nucleus</keyword>
<proteinExistence type="predicted"/>
<comment type="subcellular location">
    <subcellularLocation>
        <location evidence="1">Nucleus</location>
    </subcellularLocation>
</comment>
<dbReference type="PROSITE" id="PS50157">
    <property type="entry name" value="ZINC_FINGER_C2H2_2"/>
    <property type="match status" value="2"/>
</dbReference>
<dbReference type="Gene3D" id="3.30.160.60">
    <property type="entry name" value="Classic Zinc Finger"/>
    <property type="match status" value="2"/>
</dbReference>
<dbReference type="PROSITE" id="PS00028">
    <property type="entry name" value="ZINC_FINGER_C2H2_1"/>
    <property type="match status" value="1"/>
</dbReference>
<sequence length="314" mass="34794">MCDKSFSQSSTHHRHKRRHTREKPVTCELCHKSFSRSSTLLRHERIHTGEKPFPHKGKLDHNAKARLTGGRVLSTKELMEQEEFMRELFGPSNPTITNSGSDMGMSEDTQVSMGTSDGDGGEFAAVSKIPERADEEGTEVNTSQQCGMAAALEECLEGKMSDTEGSVDEFKLNVACVKKETCDLAADVERGHSEPSGGVEPAALGAEAQQSPWAHGQHQALAAGKKHEDDLKPLERLHQELVRNTESSNLLQQTLTEFKTEISQNLQRNNEILQQQNEALSQLLQRSNETLNEMRQILSQIVALGLPDQQQLTA</sequence>
<dbReference type="PANTHER" id="PTHR24404">
    <property type="entry name" value="ZINC FINGER PROTEIN"/>
    <property type="match status" value="1"/>
</dbReference>
<keyword evidence="9" id="KW-0175">Coiled coil</keyword>
<dbReference type="AlphaFoldDB" id="A0A401NP27"/>
<dbReference type="GO" id="GO:0008270">
    <property type="term" value="F:zinc ion binding"/>
    <property type="evidence" value="ECO:0007669"/>
    <property type="project" value="UniProtKB-KW"/>
</dbReference>
<name>A0A401NP27_SCYTO</name>
<dbReference type="GO" id="GO:0003700">
    <property type="term" value="F:DNA-binding transcription factor activity"/>
    <property type="evidence" value="ECO:0007669"/>
    <property type="project" value="TreeGrafter"/>
</dbReference>
<dbReference type="GO" id="GO:0000978">
    <property type="term" value="F:RNA polymerase II cis-regulatory region sequence-specific DNA binding"/>
    <property type="evidence" value="ECO:0007669"/>
    <property type="project" value="TreeGrafter"/>
</dbReference>
<keyword evidence="6" id="KW-0238">DNA-binding</keyword>
<keyword evidence="4 8" id="KW-0863">Zinc-finger</keyword>
<dbReference type="InterPro" id="IPR013087">
    <property type="entry name" value="Znf_C2H2_type"/>
</dbReference>
<feature type="compositionally biased region" description="Basic residues" evidence="10">
    <location>
        <begin position="11"/>
        <end position="21"/>
    </location>
</feature>
<evidence type="ECO:0000256" key="10">
    <source>
        <dbReference type="SAM" id="MobiDB-lite"/>
    </source>
</evidence>
<reference evidence="12 13" key="1">
    <citation type="journal article" date="2018" name="Nat. Ecol. Evol.">
        <title>Shark genomes provide insights into elasmobranch evolution and the origin of vertebrates.</title>
        <authorList>
            <person name="Hara Y"/>
            <person name="Yamaguchi K"/>
            <person name="Onimaru K"/>
            <person name="Kadota M"/>
            <person name="Koyanagi M"/>
            <person name="Keeley SD"/>
            <person name="Tatsumi K"/>
            <person name="Tanaka K"/>
            <person name="Motone F"/>
            <person name="Kageyama Y"/>
            <person name="Nozu R"/>
            <person name="Adachi N"/>
            <person name="Nishimura O"/>
            <person name="Nakagawa R"/>
            <person name="Tanegashima C"/>
            <person name="Kiyatake I"/>
            <person name="Matsumoto R"/>
            <person name="Murakumo K"/>
            <person name="Nishida K"/>
            <person name="Terakita A"/>
            <person name="Kuratani S"/>
            <person name="Sato K"/>
            <person name="Hyodo S Kuraku.S."/>
        </authorList>
    </citation>
    <scope>NUCLEOTIDE SEQUENCE [LARGE SCALE GENOMIC DNA]</scope>
</reference>
<evidence type="ECO:0000313" key="13">
    <source>
        <dbReference type="Proteomes" id="UP000288216"/>
    </source>
</evidence>